<gene>
    <name evidence="1" type="ORF">CLV81_3001</name>
</gene>
<accession>A0A2T0MAS9</accession>
<dbReference type="AlphaFoldDB" id="A0A2T0MAS9"/>
<evidence type="ECO:0000313" key="2">
    <source>
        <dbReference type="Proteomes" id="UP000237640"/>
    </source>
</evidence>
<keyword evidence="2" id="KW-1185">Reference proteome</keyword>
<sequence length="49" mass="5764">MGKEKLRTTMYNHNYSRFDYASTSSAQARIQSELLTSRLNRNVSHETRN</sequence>
<reference evidence="1 2" key="1">
    <citation type="submission" date="2018-03" db="EMBL/GenBank/DDBJ databases">
        <title>Genomic Encyclopedia of Archaeal and Bacterial Type Strains, Phase II (KMG-II): from individual species to whole genera.</title>
        <authorList>
            <person name="Goeker M."/>
        </authorList>
    </citation>
    <scope>NUCLEOTIDE SEQUENCE [LARGE SCALE GENOMIC DNA]</scope>
    <source>
        <strain evidence="1 2">DSM 25027</strain>
    </source>
</reference>
<evidence type="ECO:0000313" key="1">
    <source>
        <dbReference type="EMBL" id="PRX54599.1"/>
    </source>
</evidence>
<dbReference type="Proteomes" id="UP000237640">
    <property type="component" value="Unassembled WGS sequence"/>
</dbReference>
<name>A0A2T0MAS9_9FLAO</name>
<protein>
    <submittedName>
        <fullName evidence="1">Uncharacterized protein</fullName>
    </submittedName>
</protein>
<comment type="caution">
    <text evidence="1">The sequence shown here is derived from an EMBL/GenBank/DDBJ whole genome shotgun (WGS) entry which is preliminary data.</text>
</comment>
<organism evidence="1 2">
    <name type="scientific">Flagellimonas meridianipacifica</name>
    <dbReference type="NCBI Taxonomy" id="1080225"/>
    <lineage>
        <taxon>Bacteria</taxon>
        <taxon>Pseudomonadati</taxon>
        <taxon>Bacteroidota</taxon>
        <taxon>Flavobacteriia</taxon>
        <taxon>Flavobacteriales</taxon>
        <taxon>Flavobacteriaceae</taxon>
        <taxon>Flagellimonas</taxon>
    </lineage>
</organism>
<dbReference type="EMBL" id="PVYX01000002">
    <property type="protein sequence ID" value="PRX54599.1"/>
    <property type="molecule type" value="Genomic_DNA"/>
</dbReference>
<proteinExistence type="predicted"/>